<protein>
    <submittedName>
        <fullName evidence="1">Uncharacterized protein</fullName>
    </submittedName>
</protein>
<keyword evidence="2" id="KW-1185">Reference proteome</keyword>
<dbReference type="OMA" id="NYLNETW"/>
<evidence type="ECO:0000313" key="2">
    <source>
        <dbReference type="Proteomes" id="UP000008237"/>
    </source>
</evidence>
<proteinExistence type="predicted"/>
<reference evidence="1 2" key="1">
    <citation type="journal article" date="2010" name="Science">
        <title>Genomic comparison of the ants Camponotus floridanus and Harpegnathos saltator.</title>
        <authorList>
            <person name="Bonasio R."/>
            <person name="Zhang G."/>
            <person name="Ye C."/>
            <person name="Mutti N.S."/>
            <person name="Fang X."/>
            <person name="Qin N."/>
            <person name="Donahue G."/>
            <person name="Yang P."/>
            <person name="Li Q."/>
            <person name="Li C."/>
            <person name="Zhang P."/>
            <person name="Huang Z."/>
            <person name="Berger S.L."/>
            <person name="Reinberg D."/>
            <person name="Wang J."/>
            <person name="Liebig J."/>
        </authorList>
    </citation>
    <scope>NUCLEOTIDE SEQUENCE [LARGE SCALE GENOMIC DNA]</scope>
    <source>
        <strain evidence="1 2">R22 G/1</strain>
    </source>
</reference>
<dbReference type="Proteomes" id="UP000008237">
    <property type="component" value="Unassembled WGS sequence"/>
</dbReference>
<evidence type="ECO:0000313" key="1">
    <source>
        <dbReference type="EMBL" id="EFN82873.1"/>
    </source>
</evidence>
<dbReference type="EMBL" id="GL449385">
    <property type="protein sequence ID" value="EFN82873.1"/>
    <property type="molecule type" value="Genomic_DNA"/>
</dbReference>
<sequence length="639" mass="72681">MKNFHLPMNIRVLLDIIRKAEKDSYATMDVKAMSSSLLHRFKFDGVEHYENIQPRDGILPYGQSGKQSIRNRLIKVLNPGKPEIFPFDSLTAIERCTLHHAISNTIMKESSHDTNLLCEEIGQKLTTNSIFADLWNCPKEYGVILTPYGTIAPGAIIGAIAASLQHQTISLNEIFNITERPSTIDGMDYPDQVDFILPRSEMIHARSMSYLSFLGLNVNLDNVWLTTIAGDLAEIVVHQGPILGANMELGAAGFWNNTMRPHVYYLKSSKDGYLDATRAEIVGDIDALIIANYVNTWVNDFNSLRLSQILDMYYSNEGITVHDENVKICNRKNAFADAVPKTILYEQTYAASDILAYYNSIRFTSPEIFKQMVDHAVDKFSVYANSYLLTEFLCRDKKLHPQIEALIAFDGAWAKEHTMNLFATLIDDLDISMYGSKMGILHGQSGQWLLNVTNSPSLAYYAISNFTNISWPTHLNLLVTMDTVYNYLNETWETKGQQHTIGSLGQVVLILAPLTQISEIEQQTILKLLREIRHHHPVPRTLRPVLKFATNSSMFKDEMEDYISLSKSVTYILHPRHIDTKKTTITVSIFKQLHQFLSHIMKSVNVMNMNTIKLSSHLELNYQLFCYYIRNLLIFLLGS</sequence>
<gene>
    <name evidence="1" type="ORF">EAI_07317</name>
</gene>
<accession>E2BNB1</accession>
<dbReference type="InParanoid" id="E2BNB1"/>
<dbReference type="OrthoDB" id="549017at2759"/>
<name>E2BNB1_HARSA</name>
<dbReference type="AlphaFoldDB" id="E2BNB1"/>
<dbReference type="STRING" id="610380.E2BNB1"/>
<organism evidence="2">
    <name type="scientific">Harpegnathos saltator</name>
    <name type="common">Jerdon's jumping ant</name>
    <dbReference type="NCBI Taxonomy" id="610380"/>
    <lineage>
        <taxon>Eukaryota</taxon>
        <taxon>Metazoa</taxon>
        <taxon>Ecdysozoa</taxon>
        <taxon>Arthropoda</taxon>
        <taxon>Hexapoda</taxon>
        <taxon>Insecta</taxon>
        <taxon>Pterygota</taxon>
        <taxon>Neoptera</taxon>
        <taxon>Endopterygota</taxon>
        <taxon>Hymenoptera</taxon>
        <taxon>Apocrita</taxon>
        <taxon>Aculeata</taxon>
        <taxon>Formicoidea</taxon>
        <taxon>Formicidae</taxon>
        <taxon>Ponerinae</taxon>
        <taxon>Ponerini</taxon>
        <taxon>Harpegnathos</taxon>
    </lineage>
</organism>